<dbReference type="GO" id="GO:0006352">
    <property type="term" value="P:DNA-templated transcription initiation"/>
    <property type="evidence" value="ECO:0007669"/>
    <property type="project" value="InterPro"/>
</dbReference>
<dbReference type="InterPro" id="IPR013325">
    <property type="entry name" value="RNA_pol_sigma_r2"/>
</dbReference>
<organism evidence="7 8">
    <name type="scientific">Dyadobacter psychrotolerans</name>
    <dbReference type="NCBI Taxonomy" id="2541721"/>
    <lineage>
        <taxon>Bacteria</taxon>
        <taxon>Pseudomonadati</taxon>
        <taxon>Bacteroidota</taxon>
        <taxon>Cytophagia</taxon>
        <taxon>Cytophagales</taxon>
        <taxon>Spirosomataceae</taxon>
        <taxon>Dyadobacter</taxon>
    </lineage>
</organism>
<dbReference type="InterPro" id="IPR013324">
    <property type="entry name" value="RNA_pol_sigma_r3/r4-like"/>
</dbReference>
<name>A0A4R5DLT7_9BACT</name>
<dbReference type="Proteomes" id="UP000294850">
    <property type="component" value="Unassembled WGS sequence"/>
</dbReference>
<dbReference type="GO" id="GO:0016987">
    <property type="term" value="F:sigma factor activity"/>
    <property type="evidence" value="ECO:0007669"/>
    <property type="project" value="UniProtKB-KW"/>
</dbReference>
<evidence type="ECO:0000313" key="7">
    <source>
        <dbReference type="EMBL" id="TDE15222.1"/>
    </source>
</evidence>
<evidence type="ECO:0000313" key="8">
    <source>
        <dbReference type="Proteomes" id="UP000294850"/>
    </source>
</evidence>
<dbReference type="InterPro" id="IPR013249">
    <property type="entry name" value="RNA_pol_sigma70_r4_t2"/>
</dbReference>
<dbReference type="NCBIfam" id="TIGR02937">
    <property type="entry name" value="sigma70-ECF"/>
    <property type="match status" value="1"/>
</dbReference>
<dbReference type="AlphaFoldDB" id="A0A4R5DLT7"/>
<dbReference type="InterPro" id="IPR014327">
    <property type="entry name" value="RNA_pol_sigma70_bacteroid"/>
</dbReference>
<feature type="domain" description="RNA polymerase sigma factor 70 region 4 type 2" evidence="6">
    <location>
        <begin position="135"/>
        <end position="184"/>
    </location>
</feature>
<keyword evidence="2" id="KW-0805">Transcription regulation</keyword>
<keyword evidence="8" id="KW-1185">Reference proteome</keyword>
<dbReference type="OrthoDB" id="799938at2"/>
<dbReference type="InterPro" id="IPR007627">
    <property type="entry name" value="RNA_pol_sigma70_r2"/>
</dbReference>
<dbReference type="PANTHER" id="PTHR43133">
    <property type="entry name" value="RNA POLYMERASE ECF-TYPE SIGMA FACTO"/>
    <property type="match status" value="1"/>
</dbReference>
<keyword evidence="4" id="KW-0804">Transcription</keyword>
<keyword evidence="3" id="KW-0731">Sigma factor</keyword>
<comment type="similarity">
    <text evidence="1">Belongs to the sigma-70 factor family. ECF subfamily.</text>
</comment>
<evidence type="ECO:0000259" key="5">
    <source>
        <dbReference type="Pfam" id="PF04542"/>
    </source>
</evidence>
<dbReference type="EMBL" id="SMFL01000004">
    <property type="protein sequence ID" value="TDE15222.1"/>
    <property type="molecule type" value="Genomic_DNA"/>
</dbReference>
<proteinExistence type="inferred from homology"/>
<comment type="caution">
    <text evidence="7">The sequence shown here is derived from an EMBL/GenBank/DDBJ whole genome shotgun (WGS) entry which is preliminary data.</text>
</comment>
<dbReference type="InterPro" id="IPR039425">
    <property type="entry name" value="RNA_pol_sigma-70-like"/>
</dbReference>
<accession>A0A4R5DLT7</accession>
<dbReference type="Gene3D" id="1.10.10.10">
    <property type="entry name" value="Winged helix-like DNA-binding domain superfamily/Winged helix DNA-binding domain"/>
    <property type="match status" value="1"/>
</dbReference>
<dbReference type="Pfam" id="PF08281">
    <property type="entry name" value="Sigma70_r4_2"/>
    <property type="match status" value="1"/>
</dbReference>
<sequence length="208" mass="24008">MHYPNIVTVNVLEQTVNNERALLVRSSESDENAFAALFHLYKHKLYAYLLRLTESEMLSEDIVQDVFMKLWNDRSSLSEIDSFGSYLFRMSKNHVINHFRRMSHETLIIAEMFQLNDSAHNETQDMIALKETEKILGEIIEKLPAQQKAVYQLSRQDGKSHDEIANLLKISPNTVKNHIVQAMSTIRTQLRRHSDTLLILAGIAALKK</sequence>
<feature type="domain" description="RNA polymerase sigma-70 region 2" evidence="5">
    <location>
        <begin position="37"/>
        <end position="101"/>
    </location>
</feature>
<dbReference type="PANTHER" id="PTHR43133:SF46">
    <property type="entry name" value="RNA POLYMERASE SIGMA-70 FACTOR ECF SUBFAMILY"/>
    <property type="match status" value="1"/>
</dbReference>
<evidence type="ECO:0000256" key="3">
    <source>
        <dbReference type="ARBA" id="ARBA00023082"/>
    </source>
</evidence>
<evidence type="ECO:0000259" key="6">
    <source>
        <dbReference type="Pfam" id="PF08281"/>
    </source>
</evidence>
<evidence type="ECO:0000256" key="2">
    <source>
        <dbReference type="ARBA" id="ARBA00023015"/>
    </source>
</evidence>
<evidence type="ECO:0000256" key="1">
    <source>
        <dbReference type="ARBA" id="ARBA00010641"/>
    </source>
</evidence>
<dbReference type="NCBIfam" id="TIGR02985">
    <property type="entry name" value="Sig70_bacteroi1"/>
    <property type="match status" value="1"/>
</dbReference>
<dbReference type="InterPro" id="IPR036388">
    <property type="entry name" value="WH-like_DNA-bd_sf"/>
</dbReference>
<dbReference type="GO" id="GO:0003677">
    <property type="term" value="F:DNA binding"/>
    <property type="evidence" value="ECO:0007669"/>
    <property type="project" value="InterPro"/>
</dbReference>
<dbReference type="InterPro" id="IPR014284">
    <property type="entry name" value="RNA_pol_sigma-70_dom"/>
</dbReference>
<evidence type="ECO:0000256" key="4">
    <source>
        <dbReference type="ARBA" id="ARBA00023163"/>
    </source>
</evidence>
<gene>
    <name evidence="7" type="ORF">E0F88_11905</name>
</gene>
<protein>
    <submittedName>
        <fullName evidence="7">RNA polymerase sigma-70 factor</fullName>
    </submittedName>
</protein>
<dbReference type="Gene3D" id="1.10.1740.10">
    <property type="match status" value="1"/>
</dbReference>
<dbReference type="SUPFAM" id="SSF88946">
    <property type="entry name" value="Sigma2 domain of RNA polymerase sigma factors"/>
    <property type="match status" value="1"/>
</dbReference>
<reference evidence="7 8" key="1">
    <citation type="submission" date="2019-03" db="EMBL/GenBank/DDBJ databases">
        <title>Dyadobacter AR-3-6 sp. nov., isolated from arctic soil.</title>
        <authorList>
            <person name="Chaudhary D.K."/>
        </authorList>
    </citation>
    <scope>NUCLEOTIDE SEQUENCE [LARGE SCALE GENOMIC DNA]</scope>
    <source>
        <strain evidence="7 8">AR-3-6</strain>
    </source>
</reference>
<dbReference type="Pfam" id="PF04542">
    <property type="entry name" value="Sigma70_r2"/>
    <property type="match status" value="1"/>
</dbReference>
<dbReference type="SUPFAM" id="SSF88659">
    <property type="entry name" value="Sigma3 and sigma4 domains of RNA polymerase sigma factors"/>
    <property type="match status" value="1"/>
</dbReference>